<dbReference type="AlphaFoldDB" id="A0A6N6W4U8"/>
<organism evidence="1 2">
    <name type="scientific">Paraburkholderia madseniana</name>
    <dbReference type="NCBI Taxonomy" id="2599607"/>
    <lineage>
        <taxon>Bacteria</taxon>
        <taxon>Pseudomonadati</taxon>
        <taxon>Pseudomonadota</taxon>
        <taxon>Betaproteobacteria</taxon>
        <taxon>Burkholderiales</taxon>
        <taxon>Burkholderiaceae</taxon>
        <taxon>Paraburkholderia</taxon>
    </lineage>
</organism>
<name>A0A6N6W4U8_9BURK</name>
<dbReference type="OrthoDB" id="9790710at2"/>
<reference evidence="1 2" key="1">
    <citation type="journal article" date="2020" name="Int. J. Syst. Evol. Microbiol.">
        <title>Paraburkholderia madseniana sp. nov., a phenolic acid-degrading bacterium isolated from acidic forest soil.</title>
        <authorList>
            <person name="Wilhelm R.C."/>
            <person name="Murphy S.J.L."/>
            <person name="Feriancek N.M."/>
            <person name="Karasz D.C."/>
            <person name="DeRito C.M."/>
            <person name="Newman J.D."/>
            <person name="Buckley D.H."/>
        </authorList>
    </citation>
    <scope>NUCLEOTIDE SEQUENCE [LARGE SCALE GENOMIC DNA]</scope>
    <source>
        <strain evidence="1 2">RP11</strain>
    </source>
</reference>
<dbReference type="RefSeq" id="WP_154566755.1">
    <property type="nucleotide sequence ID" value="NZ_VOSW01000119.1"/>
</dbReference>
<comment type="caution">
    <text evidence="1">The sequence shown here is derived from an EMBL/GenBank/DDBJ whole genome shotgun (WGS) entry which is preliminary data.</text>
</comment>
<evidence type="ECO:0000313" key="1">
    <source>
        <dbReference type="EMBL" id="KAE8754590.1"/>
    </source>
</evidence>
<gene>
    <name evidence="1" type="ORF">FSO04_38890</name>
</gene>
<evidence type="ECO:0000313" key="2">
    <source>
        <dbReference type="Proteomes" id="UP000463700"/>
    </source>
</evidence>
<dbReference type="EMBL" id="VOSW01000119">
    <property type="protein sequence ID" value="KAE8754590.1"/>
    <property type="molecule type" value="Genomic_DNA"/>
</dbReference>
<protein>
    <submittedName>
        <fullName evidence="1">Uncharacterized protein</fullName>
    </submittedName>
</protein>
<dbReference type="Proteomes" id="UP000463700">
    <property type="component" value="Unassembled WGS sequence"/>
</dbReference>
<proteinExistence type="predicted"/>
<sequence length="72" mass="8254">MAPAYALACFGYCAPEHYVERQDLDTAPPIQRLYDLFKRGPVTWVWQVEYLRFCQLTSSSSAADTRFRCDAG</sequence>
<accession>A0A6N6W4U8</accession>